<evidence type="ECO:0000256" key="2">
    <source>
        <dbReference type="PROSITE-ProRule" id="PRU00267"/>
    </source>
</evidence>
<gene>
    <name evidence="5" type="ORF">GOCE00092_LOCUS12404</name>
</gene>
<organism evidence="5">
    <name type="scientific">Grammatophora oceanica</name>
    <dbReference type="NCBI Taxonomy" id="210454"/>
    <lineage>
        <taxon>Eukaryota</taxon>
        <taxon>Sar</taxon>
        <taxon>Stramenopiles</taxon>
        <taxon>Ochrophyta</taxon>
        <taxon>Bacillariophyta</taxon>
        <taxon>Fragilariophyceae</taxon>
        <taxon>Fragilariophycidae</taxon>
        <taxon>Rhabdonematales</taxon>
        <taxon>Grammatophoraceae</taxon>
        <taxon>Grammatophora</taxon>
    </lineage>
</organism>
<dbReference type="AlphaFoldDB" id="A0A7S1V1V9"/>
<feature type="compositionally biased region" description="Basic and acidic residues" evidence="3">
    <location>
        <begin position="193"/>
        <end position="216"/>
    </location>
</feature>
<evidence type="ECO:0000256" key="1">
    <source>
        <dbReference type="ARBA" id="ARBA00023125"/>
    </source>
</evidence>
<sequence>MPSPDSVVSSPKSKADDEPTTTQRQKQVKRPKKKQHKKAPGAPRRFKTAFIFFSTAKHKEIRQELGSRGSKQKTPNIAKMVGEAWRNLTKEERAAWDEIAAKDKARFELEKSVYKGPWQVPNDDGERNNPKAPRRPCSAFVAFLNSKRSEVKVTHPDASPRDVMRIGAKMWHTSAPEVRARYLELEAQALQKYKKDQKDWRDSKPEVQQAVRREEMAWMALEAQEKQDSNGDEEEQSTSRPSSSSKSRKRKGRKHGEVNDDAAAAMLMVMASSNASKIDKKQMPDSPTSAGSCSMASPSKPDPDRDAAEIKLRGVSEATVVVSSSPPDQRSNEDIYPPQSTNLRNEQMAKPSDQKQPLSRSHTQLSENRVVGSGDRGHLARHLLADDRRGERVVVNATARHTALGSMSGVVAEGLPGTLYDDAEHDGAHHYYARSARQEQKHQHHEARRVMEHCDRGRLASLLLQEEQYKKQKLDQLIALTLLERRQEQEQLALLASSSGTNPFLNMLLLGGGMGLEQAPLGLPAQLPSSSTRWQQSLFQSP</sequence>
<dbReference type="InterPro" id="IPR036910">
    <property type="entry name" value="HMG_box_dom_sf"/>
</dbReference>
<evidence type="ECO:0000256" key="3">
    <source>
        <dbReference type="SAM" id="MobiDB-lite"/>
    </source>
</evidence>
<dbReference type="Gene3D" id="1.10.30.10">
    <property type="entry name" value="High mobility group box domain"/>
    <property type="match status" value="2"/>
</dbReference>
<dbReference type="InterPro" id="IPR009071">
    <property type="entry name" value="HMG_box_dom"/>
</dbReference>
<protein>
    <recommendedName>
        <fullName evidence="4">HMG box domain-containing protein</fullName>
    </recommendedName>
</protein>
<dbReference type="PROSITE" id="PS50118">
    <property type="entry name" value="HMG_BOX_2"/>
    <property type="match status" value="2"/>
</dbReference>
<feature type="compositionally biased region" description="Polar residues" evidence="3">
    <location>
        <begin position="354"/>
        <end position="367"/>
    </location>
</feature>
<feature type="region of interest" description="Disordered" evidence="3">
    <location>
        <begin position="116"/>
        <end position="135"/>
    </location>
</feature>
<keyword evidence="2" id="KW-0539">Nucleus</keyword>
<dbReference type="GO" id="GO:0003677">
    <property type="term" value="F:DNA binding"/>
    <property type="evidence" value="ECO:0007669"/>
    <property type="project" value="UniProtKB-UniRule"/>
</dbReference>
<dbReference type="PANTHER" id="PTHR48112">
    <property type="entry name" value="HIGH MOBILITY GROUP PROTEIN DSP1"/>
    <property type="match status" value="1"/>
</dbReference>
<feature type="DNA-binding region" description="HMG box" evidence="2">
    <location>
        <begin position="43"/>
        <end position="115"/>
    </location>
</feature>
<dbReference type="Pfam" id="PF00505">
    <property type="entry name" value="HMG_box"/>
    <property type="match status" value="2"/>
</dbReference>
<feature type="domain" description="HMG box" evidence="4">
    <location>
        <begin position="43"/>
        <end position="115"/>
    </location>
</feature>
<name>A0A7S1V1V9_9STRA</name>
<evidence type="ECO:0000313" key="5">
    <source>
        <dbReference type="EMBL" id="CAD9283492.1"/>
    </source>
</evidence>
<feature type="compositionally biased region" description="Basic and acidic residues" evidence="3">
    <location>
        <begin position="301"/>
        <end position="314"/>
    </location>
</feature>
<keyword evidence="1 2" id="KW-0238">DNA-binding</keyword>
<dbReference type="SUPFAM" id="SSF47095">
    <property type="entry name" value="HMG-box"/>
    <property type="match status" value="2"/>
</dbReference>
<feature type="region of interest" description="Disordered" evidence="3">
    <location>
        <begin position="1"/>
        <end position="47"/>
    </location>
</feature>
<feature type="compositionally biased region" description="Basic residues" evidence="3">
    <location>
        <begin position="26"/>
        <end position="47"/>
    </location>
</feature>
<proteinExistence type="predicted"/>
<feature type="region of interest" description="Disordered" evidence="3">
    <location>
        <begin position="193"/>
        <end position="376"/>
    </location>
</feature>
<feature type="compositionally biased region" description="Low complexity" evidence="3">
    <location>
        <begin position="262"/>
        <end position="276"/>
    </location>
</feature>
<dbReference type="GO" id="GO:0005634">
    <property type="term" value="C:nucleus"/>
    <property type="evidence" value="ECO:0007669"/>
    <property type="project" value="UniProtKB-UniRule"/>
</dbReference>
<feature type="compositionally biased region" description="Low complexity" evidence="3">
    <location>
        <begin position="1"/>
        <end position="12"/>
    </location>
</feature>
<dbReference type="CDD" id="cd00084">
    <property type="entry name" value="HMG-box_SF"/>
    <property type="match status" value="1"/>
</dbReference>
<dbReference type="EMBL" id="HBGK01023922">
    <property type="protein sequence ID" value="CAD9283492.1"/>
    <property type="molecule type" value="Transcribed_RNA"/>
</dbReference>
<accession>A0A7S1V1V9</accession>
<feature type="DNA-binding region" description="HMG box" evidence="2">
    <location>
        <begin position="133"/>
        <end position="201"/>
    </location>
</feature>
<evidence type="ECO:0000259" key="4">
    <source>
        <dbReference type="PROSITE" id="PS50118"/>
    </source>
</evidence>
<feature type="compositionally biased region" description="Polar residues" evidence="3">
    <location>
        <begin position="285"/>
        <end position="297"/>
    </location>
</feature>
<feature type="domain" description="HMG box" evidence="4">
    <location>
        <begin position="133"/>
        <end position="201"/>
    </location>
</feature>
<reference evidence="5" key="1">
    <citation type="submission" date="2021-01" db="EMBL/GenBank/DDBJ databases">
        <authorList>
            <person name="Corre E."/>
            <person name="Pelletier E."/>
            <person name="Niang G."/>
            <person name="Scheremetjew M."/>
            <person name="Finn R."/>
            <person name="Kale V."/>
            <person name="Holt S."/>
            <person name="Cochrane G."/>
            <person name="Meng A."/>
            <person name="Brown T."/>
            <person name="Cohen L."/>
        </authorList>
    </citation>
    <scope>NUCLEOTIDE SEQUENCE</scope>
    <source>
        <strain evidence="5">CCMP 410</strain>
    </source>
</reference>
<dbReference type="SMART" id="SM00398">
    <property type="entry name" value="HMG"/>
    <property type="match status" value="2"/>
</dbReference>
<dbReference type="PANTHER" id="PTHR48112:SF22">
    <property type="entry name" value="MITOCHONDRIAL TRANSCRIPTION FACTOR A, ISOFORM B"/>
    <property type="match status" value="1"/>
</dbReference>
<dbReference type="InterPro" id="IPR050342">
    <property type="entry name" value="HMGB"/>
</dbReference>